<evidence type="ECO:0000313" key="5">
    <source>
        <dbReference type="EMBL" id="MDT8899352.1"/>
    </source>
</evidence>
<evidence type="ECO:0000256" key="1">
    <source>
        <dbReference type="ARBA" id="ARBA00006383"/>
    </source>
</evidence>
<evidence type="ECO:0000256" key="3">
    <source>
        <dbReference type="ARBA" id="ARBA00023315"/>
    </source>
</evidence>
<dbReference type="SUPFAM" id="SSF110710">
    <property type="entry name" value="TTHA0583/YokD-like"/>
    <property type="match status" value="1"/>
</dbReference>
<dbReference type="Pfam" id="PF02522">
    <property type="entry name" value="Antibiotic_NAT"/>
    <property type="match status" value="1"/>
</dbReference>
<protein>
    <recommendedName>
        <fullName evidence="4">Aminoglycoside N(3)-acetyltransferase</fullName>
        <ecNumber evidence="4">2.3.1.-</ecNumber>
    </recommendedName>
</protein>
<dbReference type="PANTHER" id="PTHR11104:SF0">
    <property type="entry name" value="SPBETA PROPHAGE-DERIVED AMINOGLYCOSIDE N(3')-ACETYLTRANSFERASE-LIKE PROTEIN YOKD"/>
    <property type="match status" value="1"/>
</dbReference>
<sequence length="268" mass="28815">MIGFREILRGLQALEIGVHPVIVHASLSAFGPVRGGAETVVGALLATFPGVMAPTHTYKTMLIPEDGPTNNGITYGSGKAQNAMAEFFTLDMPADPLMGVIPETLRRHPQSKRSGHPILSFAGVGVESAINAQTLEEPLAPIRVLMEQGGWVLLLGVNHTVNTSLHLAERMAGRRQFLRWALTPQGVVACPGFPGCSLGFEQAEPLLRPITREVKIGEATIRALPLSAMVERVAVHLRQNPLDLLCDLPDCERCEAVRVELATTRGLG</sequence>
<dbReference type="PANTHER" id="PTHR11104">
    <property type="entry name" value="AMINOGLYCOSIDE N3-ACETYLTRANSFERASE"/>
    <property type="match status" value="1"/>
</dbReference>
<keyword evidence="3 4" id="KW-0012">Acyltransferase</keyword>
<accession>A0ABU3NRB8</accession>
<dbReference type="RefSeq" id="WP_315626043.1">
    <property type="nucleotide sequence ID" value="NZ_JAUHMF010000002.1"/>
</dbReference>
<dbReference type="InterPro" id="IPR028345">
    <property type="entry name" value="Antibiotic_NAT-like"/>
</dbReference>
<dbReference type="Proteomes" id="UP001254165">
    <property type="component" value="Unassembled WGS sequence"/>
</dbReference>
<dbReference type="EMBL" id="JAUHMF010000002">
    <property type="protein sequence ID" value="MDT8899352.1"/>
    <property type="molecule type" value="Genomic_DNA"/>
</dbReference>
<comment type="caution">
    <text evidence="5">The sequence shown here is derived from an EMBL/GenBank/DDBJ whole genome shotgun (WGS) entry which is preliminary data.</text>
</comment>
<dbReference type="EC" id="2.3.1.-" evidence="4"/>
<comment type="similarity">
    <text evidence="1 4">Belongs to the antibiotic N-acetyltransferase family.</text>
</comment>
<reference evidence="5 6" key="1">
    <citation type="submission" date="2023-07" db="EMBL/GenBank/DDBJ databases">
        <title>Novel species of Thermanaerothrix with wide hydrolytic capabilities.</title>
        <authorList>
            <person name="Zayulina K.S."/>
            <person name="Podosokorskaya O.A."/>
            <person name="Elcheninov A.G."/>
        </authorList>
    </citation>
    <scope>NUCLEOTIDE SEQUENCE [LARGE SCALE GENOMIC DNA]</scope>
    <source>
        <strain evidence="5 6">4228-RoL</strain>
    </source>
</reference>
<evidence type="ECO:0000256" key="4">
    <source>
        <dbReference type="RuleBase" id="RU365031"/>
    </source>
</evidence>
<dbReference type="InterPro" id="IPR003679">
    <property type="entry name" value="Amioglycoside_AcTrfase"/>
</dbReference>
<name>A0ABU3NRB8_9CHLR</name>
<proteinExistence type="inferred from homology"/>
<keyword evidence="2 4" id="KW-0808">Transferase</keyword>
<keyword evidence="4" id="KW-0046">Antibiotic resistance</keyword>
<organism evidence="5 6">
    <name type="scientific">Thermanaerothrix solaris</name>
    <dbReference type="NCBI Taxonomy" id="3058434"/>
    <lineage>
        <taxon>Bacteria</taxon>
        <taxon>Bacillati</taxon>
        <taxon>Chloroflexota</taxon>
        <taxon>Anaerolineae</taxon>
        <taxon>Anaerolineales</taxon>
        <taxon>Anaerolineaceae</taxon>
        <taxon>Thermanaerothrix</taxon>
    </lineage>
</organism>
<comment type="catalytic activity">
    <reaction evidence="4">
        <text>a 2-deoxystreptamine antibiotic + acetyl-CoA = an N(3)-acetyl-2-deoxystreptamine antibiotic + CoA + H(+)</text>
        <dbReference type="Rhea" id="RHEA:12665"/>
        <dbReference type="ChEBI" id="CHEBI:15378"/>
        <dbReference type="ChEBI" id="CHEBI:57287"/>
        <dbReference type="ChEBI" id="CHEBI:57288"/>
        <dbReference type="ChEBI" id="CHEBI:57921"/>
        <dbReference type="ChEBI" id="CHEBI:77452"/>
        <dbReference type="EC" id="2.3.1.81"/>
    </reaction>
</comment>
<keyword evidence="6" id="KW-1185">Reference proteome</keyword>
<gene>
    <name evidence="5" type="ORF">QYE77_13885</name>
</gene>
<evidence type="ECO:0000313" key="6">
    <source>
        <dbReference type="Proteomes" id="UP001254165"/>
    </source>
</evidence>
<evidence type="ECO:0000256" key="2">
    <source>
        <dbReference type="ARBA" id="ARBA00022679"/>
    </source>
</evidence>